<feature type="transmembrane region" description="Helical" evidence="7">
    <location>
        <begin position="9"/>
        <end position="30"/>
    </location>
</feature>
<feature type="transmembrane region" description="Helical" evidence="7">
    <location>
        <begin position="100"/>
        <end position="123"/>
    </location>
</feature>
<dbReference type="AlphaFoldDB" id="A0A943HJ04"/>
<dbReference type="EMBL" id="JAGZGG010000053">
    <property type="protein sequence ID" value="MBS5333679.1"/>
    <property type="molecule type" value="Genomic_DNA"/>
</dbReference>
<dbReference type="GO" id="GO:0005886">
    <property type="term" value="C:plasma membrane"/>
    <property type="evidence" value="ECO:0007669"/>
    <property type="project" value="UniProtKB-SubCell"/>
</dbReference>
<keyword evidence="5 7" id="KW-1133">Transmembrane helix</keyword>
<proteinExistence type="inferred from homology"/>
<dbReference type="PROSITE" id="PS50928">
    <property type="entry name" value="ABC_TM1"/>
    <property type="match status" value="1"/>
</dbReference>
<feature type="transmembrane region" description="Helical" evidence="7">
    <location>
        <begin position="170"/>
        <end position="188"/>
    </location>
</feature>
<reference evidence="9" key="1">
    <citation type="submission" date="2021-02" db="EMBL/GenBank/DDBJ databases">
        <title>Infant gut strain persistence is associated with maternal origin, phylogeny, and functional potential including surface adhesion and iron acquisition.</title>
        <authorList>
            <person name="Lou Y.C."/>
        </authorList>
    </citation>
    <scope>NUCLEOTIDE SEQUENCE</scope>
    <source>
        <strain evidence="9">L3_101_000M1_dasL3_101_000M1_concoct_87</strain>
    </source>
</reference>
<gene>
    <name evidence="9" type="ORF">KHY36_14295</name>
</gene>
<dbReference type="CDD" id="cd06261">
    <property type="entry name" value="TM_PBP2"/>
    <property type="match status" value="1"/>
</dbReference>
<dbReference type="Pfam" id="PF00528">
    <property type="entry name" value="BPD_transp_1"/>
    <property type="match status" value="1"/>
</dbReference>
<comment type="subcellular location">
    <subcellularLocation>
        <location evidence="1 7">Cell membrane</location>
        <topology evidence="1 7">Multi-pass membrane protein</topology>
    </subcellularLocation>
</comment>
<evidence type="ECO:0000256" key="5">
    <source>
        <dbReference type="ARBA" id="ARBA00022989"/>
    </source>
</evidence>
<name>A0A943HJ04_9FIRM</name>
<sequence length="315" mass="33937">MGKYIGKRLLLMIPVVIGVAITIFTIMYFVPGDPAQIILGTSATEADLAAKRTELGLDQPYLVRLGTYLSDIFLHGNFGKSYINNTPITQELLGRLPRTLLLGVISIAIALLVGVPLGISAAVHQGSWMDNICMFIALVGVSMPTFWVALMLVILFALKLGWLPAMGIGGIQYYILPCIANSFGGIATQARQARSSMLEVIRSDYITTARAKGVSEHKVIYGHALPNALIPIVTVAGSNLAHMFGGSLIIEQVFSIPGIGTYMITAVNSRDYPVVEGCVIFLAITFSIMMLLVDLAYAYIDPRIKAQYEGGKGGH</sequence>
<dbReference type="Gene3D" id="1.10.3720.10">
    <property type="entry name" value="MetI-like"/>
    <property type="match status" value="1"/>
</dbReference>
<dbReference type="InterPro" id="IPR000515">
    <property type="entry name" value="MetI-like"/>
</dbReference>
<accession>A0A943HJ04</accession>
<evidence type="ECO:0000256" key="7">
    <source>
        <dbReference type="RuleBase" id="RU363032"/>
    </source>
</evidence>
<organism evidence="9 10">
    <name type="scientific">Subdoligranulum variabile</name>
    <dbReference type="NCBI Taxonomy" id="214851"/>
    <lineage>
        <taxon>Bacteria</taxon>
        <taxon>Bacillati</taxon>
        <taxon>Bacillota</taxon>
        <taxon>Clostridia</taxon>
        <taxon>Eubacteriales</taxon>
        <taxon>Oscillospiraceae</taxon>
        <taxon>Subdoligranulum</taxon>
    </lineage>
</organism>
<evidence type="ECO:0000256" key="3">
    <source>
        <dbReference type="ARBA" id="ARBA00022475"/>
    </source>
</evidence>
<evidence type="ECO:0000256" key="4">
    <source>
        <dbReference type="ARBA" id="ARBA00022692"/>
    </source>
</evidence>
<keyword evidence="6 7" id="KW-0472">Membrane</keyword>
<dbReference type="PANTHER" id="PTHR43163:SF6">
    <property type="entry name" value="DIPEPTIDE TRANSPORT SYSTEM PERMEASE PROTEIN DPPB-RELATED"/>
    <property type="match status" value="1"/>
</dbReference>
<feature type="transmembrane region" description="Helical" evidence="7">
    <location>
        <begin position="279"/>
        <end position="300"/>
    </location>
</feature>
<feature type="transmembrane region" description="Helical" evidence="7">
    <location>
        <begin position="248"/>
        <end position="267"/>
    </location>
</feature>
<protein>
    <submittedName>
        <fullName evidence="9">ABC transporter permease</fullName>
    </submittedName>
</protein>
<dbReference type="Pfam" id="PF19300">
    <property type="entry name" value="BPD_transp_1_N"/>
    <property type="match status" value="1"/>
</dbReference>
<evidence type="ECO:0000313" key="10">
    <source>
        <dbReference type="Proteomes" id="UP000759273"/>
    </source>
</evidence>
<evidence type="ECO:0000256" key="1">
    <source>
        <dbReference type="ARBA" id="ARBA00004651"/>
    </source>
</evidence>
<keyword evidence="3" id="KW-1003">Cell membrane</keyword>
<keyword evidence="2 7" id="KW-0813">Transport</keyword>
<dbReference type="InterPro" id="IPR035906">
    <property type="entry name" value="MetI-like_sf"/>
</dbReference>
<evidence type="ECO:0000256" key="6">
    <source>
        <dbReference type="ARBA" id="ARBA00023136"/>
    </source>
</evidence>
<dbReference type="SUPFAM" id="SSF161098">
    <property type="entry name" value="MetI-like"/>
    <property type="match status" value="1"/>
</dbReference>
<dbReference type="Proteomes" id="UP000759273">
    <property type="component" value="Unassembled WGS sequence"/>
</dbReference>
<feature type="domain" description="ABC transmembrane type-1" evidence="8">
    <location>
        <begin position="96"/>
        <end position="297"/>
    </location>
</feature>
<comment type="similarity">
    <text evidence="7">Belongs to the binding-protein-dependent transport system permease family.</text>
</comment>
<dbReference type="GO" id="GO:0055085">
    <property type="term" value="P:transmembrane transport"/>
    <property type="evidence" value="ECO:0007669"/>
    <property type="project" value="InterPro"/>
</dbReference>
<keyword evidence="4 7" id="KW-0812">Transmembrane</keyword>
<dbReference type="PANTHER" id="PTHR43163">
    <property type="entry name" value="DIPEPTIDE TRANSPORT SYSTEM PERMEASE PROTEIN DPPB-RELATED"/>
    <property type="match status" value="1"/>
</dbReference>
<evidence type="ECO:0000256" key="2">
    <source>
        <dbReference type="ARBA" id="ARBA00022448"/>
    </source>
</evidence>
<dbReference type="InterPro" id="IPR045621">
    <property type="entry name" value="BPD_transp_1_N"/>
</dbReference>
<feature type="transmembrane region" description="Helical" evidence="7">
    <location>
        <begin position="135"/>
        <end position="158"/>
    </location>
</feature>
<comment type="caution">
    <text evidence="9">The sequence shown here is derived from an EMBL/GenBank/DDBJ whole genome shotgun (WGS) entry which is preliminary data.</text>
</comment>
<evidence type="ECO:0000259" key="8">
    <source>
        <dbReference type="PROSITE" id="PS50928"/>
    </source>
</evidence>
<evidence type="ECO:0000313" key="9">
    <source>
        <dbReference type="EMBL" id="MBS5333679.1"/>
    </source>
</evidence>